<evidence type="ECO:0000313" key="3">
    <source>
        <dbReference type="Proteomes" id="UP001234178"/>
    </source>
</evidence>
<dbReference type="Proteomes" id="UP001234178">
    <property type="component" value="Unassembled WGS sequence"/>
</dbReference>
<protein>
    <submittedName>
        <fullName evidence="2">Uncharacterized protein</fullName>
    </submittedName>
</protein>
<evidence type="ECO:0000256" key="1">
    <source>
        <dbReference type="SAM" id="MobiDB-lite"/>
    </source>
</evidence>
<proteinExistence type="predicted"/>
<name>A0ABQ9YTI6_9CRUS</name>
<organism evidence="2 3">
    <name type="scientific">Daphnia magna</name>
    <dbReference type="NCBI Taxonomy" id="35525"/>
    <lineage>
        <taxon>Eukaryota</taxon>
        <taxon>Metazoa</taxon>
        <taxon>Ecdysozoa</taxon>
        <taxon>Arthropoda</taxon>
        <taxon>Crustacea</taxon>
        <taxon>Branchiopoda</taxon>
        <taxon>Diplostraca</taxon>
        <taxon>Cladocera</taxon>
        <taxon>Anomopoda</taxon>
        <taxon>Daphniidae</taxon>
        <taxon>Daphnia</taxon>
    </lineage>
</organism>
<accession>A0ABQ9YTI6</accession>
<evidence type="ECO:0000313" key="2">
    <source>
        <dbReference type="EMBL" id="KAK4003924.1"/>
    </source>
</evidence>
<feature type="region of interest" description="Disordered" evidence="1">
    <location>
        <begin position="71"/>
        <end position="107"/>
    </location>
</feature>
<sequence length="226" mass="25751">MRKYIKKEKMSSAQYEYCPDPEDSDLVFNIPSGNYVKESVVETNEPASDSDEAPDEISFSKAKNAALSILNAEEQMKKSTKAEKKKQGQNNEARMKEQKQKHLQSLASKRLPNNLVDIISAQPVQFQDGEKKRIKESKSKDATSKHIRFEHYIPLGKDDVISPDFSVAILESKKWKNKFSKPGCSIPSNFRQKMLYGRNNQRESTKKLDQTRMKQTLSGKSQLVGC</sequence>
<comment type="caution">
    <text evidence="2">The sequence shown here is derived from an EMBL/GenBank/DDBJ whole genome shotgun (WGS) entry which is preliminary data.</text>
</comment>
<feature type="compositionally biased region" description="Basic and acidic residues" evidence="1">
    <location>
        <begin position="74"/>
        <end position="86"/>
    </location>
</feature>
<feature type="compositionally biased region" description="Basic and acidic residues" evidence="1">
    <location>
        <begin position="200"/>
        <end position="212"/>
    </location>
</feature>
<reference evidence="2 3" key="1">
    <citation type="journal article" date="2023" name="Nucleic Acids Res.">
        <title>The hologenome of Daphnia magna reveals possible DNA methylation and microbiome-mediated evolution of the host genome.</title>
        <authorList>
            <person name="Chaturvedi A."/>
            <person name="Li X."/>
            <person name="Dhandapani V."/>
            <person name="Marshall H."/>
            <person name="Kissane S."/>
            <person name="Cuenca-Cambronero M."/>
            <person name="Asole G."/>
            <person name="Calvet F."/>
            <person name="Ruiz-Romero M."/>
            <person name="Marangio P."/>
            <person name="Guigo R."/>
            <person name="Rago D."/>
            <person name="Mirbahai L."/>
            <person name="Eastwood N."/>
            <person name="Colbourne J.K."/>
            <person name="Zhou J."/>
            <person name="Mallon E."/>
            <person name="Orsini L."/>
        </authorList>
    </citation>
    <scope>NUCLEOTIDE SEQUENCE [LARGE SCALE GENOMIC DNA]</scope>
    <source>
        <strain evidence="2">LRV0_1</strain>
    </source>
</reference>
<gene>
    <name evidence="2" type="ORF">OUZ56_005673</name>
</gene>
<keyword evidence="3" id="KW-1185">Reference proteome</keyword>
<feature type="region of interest" description="Disordered" evidence="1">
    <location>
        <begin position="197"/>
        <end position="226"/>
    </location>
</feature>
<dbReference type="EMBL" id="JAOYFB010000001">
    <property type="protein sequence ID" value="KAK4003924.1"/>
    <property type="molecule type" value="Genomic_DNA"/>
</dbReference>
<feature type="compositionally biased region" description="Polar residues" evidence="1">
    <location>
        <begin position="213"/>
        <end position="226"/>
    </location>
</feature>